<dbReference type="InterPro" id="IPR037021">
    <property type="entry name" value="RnfH_sf"/>
</dbReference>
<dbReference type="Pfam" id="PF03658">
    <property type="entry name" value="Ub-RnfH"/>
    <property type="match status" value="1"/>
</dbReference>
<proteinExistence type="inferred from homology"/>
<reference evidence="3" key="1">
    <citation type="submission" date="2021-02" db="EMBL/GenBank/DDBJ databases">
        <title>PHA producing bacteria isolated from coastal sediment in Guangdong, Shenzhen.</title>
        <authorList>
            <person name="Zheng W."/>
            <person name="Yu S."/>
            <person name="Huang Y."/>
        </authorList>
    </citation>
    <scope>NUCLEOTIDE SEQUENCE</scope>
    <source>
        <strain evidence="3">TN14-10</strain>
    </source>
</reference>
<dbReference type="SUPFAM" id="SSF54285">
    <property type="entry name" value="MoaD/ThiS"/>
    <property type="match status" value="1"/>
</dbReference>
<dbReference type="Gene3D" id="3.10.20.280">
    <property type="entry name" value="RnfH-like"/>
    <property type="match status" value="1"/>
</dbReference>
<dbReference type="RefSeq" id="WP_206558539.1">
    <property type="nucleotide sequence ID" value="NZ_JAFKCZ010000001.1"/>
</dbReference>
<comment type="caution">
    <text evidence="3">The sequence shown here is derived from an EMBL/GenBank/DDBJ whole genome shotgun (WGS) entry which is preliminary data.</text>
</comment>
<accession>A0A939DBH2</accession>
<gene>
    <name evidence="3" type="ORF">JYP50_00745</name>
</gene>
<name>A0A939DBH2_9GAMM</name>
<evidence type="ECO:0000256" key="1">
    <source>
        <dbReference type="ARBA" id="ARBA00010645"/>
    </source>
</evidence>
<keyword evidence="4" id="KW-1185">Reference proteome</keyword>
<dbReference type="PANTHER" id="PTHR37483:SF1">
    <property type="entry name" value="UPF0125 PROTEIN RATB"/>
    <property type="match status" value="1"/>
</dbReference>
<dbReference type="AlphaFoldDB" id="A0A939DBH2"/>
<dbReference type="HAMAP" id="MF_00460">
    <property type="entry name" value="UPF0125_RnfH"/>
    <property type="match status" value="1"/>
</dbReference>
<dbReference type="InterPro" id="IPR005346">
    <property type="entry name" value="RnfH"/>
</dbReference>
<dbReference type="EMBL" id="JAFKCZ010000001">
    <property type="protein sequence ID" value="MBN7795096.1"/>
    <property type="molecule type" value="Genomic_DNA"/>
</dbReference>
<organism evidence="3 4">
    <name type="scientific">Parahaliea mediterranea</name>
    <dbReference type="NCBI Taxonomy" id="651086"/>
    <lineage>
        <taxon>Bacteria</taxon>
        <taxon>Pseudomonadati</taxon>
        <taxon>Pseudomonadota</taxon>
        <taxon>Gammaproteobacteria</taxon>
        <taxon>Cellvibrionales</taxon>
        <taxon>Halieaceae</taxon>
        <taxon>Parahaliea</taxon>
    </lineage>
</organism>
<sequence>MSEAQTIHVEVAYALPDKQAIIPLQLPEGVTAIEAVRQSGIERQFEGLETEHARLGIFGKVVGPQTALRDGDRVEIYRPLVADPKEVRKARAARVKERREGKS</sequence>
<dbReference type="PANTHER" id="PTHR37483">
    <property type="entry name" value="UPF0125 PROTEIN RATB"/>
    <property type="match status" value="1"/>
</dbReference>
<dbReference type="NCBIfam" id="NF002490">
    <property type="entry name" value="PRK01777.1"/>
    <property type="match status" value="1"/>
</dbReference>
<dbReference type="Proteomes" id="UP000664303">
    <property type="component" value="Unassembled WGS sequence"/>
</dbReference>
<evidence type="ECO:0000256" key="2">
    <source>
        <dbReference type="HAMAP-Rule" id="MF_00460"/>
    </source>
</evidence>
<comment type="similarity">
    <text evidence="1 2">Belongs to the UPF0125 (RnfH) family.</text>
</comment>
<dbReference type="InterPro" id="IPR016155">
    <property type="entry name" value="Mopterin_synth/thiamin_S_b"/>
</dbReference>
<evidence type="ECO:0000313" key="4">
    <source>
        <dbReference type="Proteomes" id="UP000664303"/>
    </source>
</evidence>
<protein>
    <recommendedName>
        <fullName evidence="2">UPF0125 protein JYP50_00745</fullName>
    </recommendedName>
</protein>
<evidence type="ECO:0000313" key="3">
    <source>
        <dbReference type="EMBL" id="MBN7795096.1"/>
    </source>
</evidence>